<gene>
    <name evidence="1" type="ORF">CAK95_05990</name>
</gene>
<dbReference type="KEGG" id="psin:CAK95_05990"/>
<name>A0A1W6ZMU5_9HYPH</name>
<protein>
    <submittedName>
        <fullName evidence="1">Uncharacterized protein</fullName>
    </submittedName>
</protein>
<sequence>MSKAAMGIVISLTDIRNGRMRNTLLSYALEGESAMVETRASLIAAEKILCRDTFAEMFNSAGDYFAVDYSDIRDVRPARWSAQTSAVNASGDWLAVPERLNHSGSATLLHFPRRSR</sequence>
<proteinExistence type="predicted"/>
<accession>A0A1W6ZMU5</accession>
<dbReference type="AlphaFoldDB" id="A0A1W6ZMU5"/>
<organism evidence="1 2">
    <name type="scientific">Pseudorhodoplanes sinuspersici</name>
    <dbReference type="NCBI Taxonomy" id="1235591"/>
    <lineage>
        <taxon>Bacteria</taxon>
        <taxon>Pseudomonadati</taxon>
        <taxon>Pseudomonadota</taxon>
        <taxon>Alphaproteobacteria</taxon>
        <taxon>Hyphomicrobiales</taxon>
        <taxon>Pseudorhodoplanes</taxon>
    </lineage>
</organism>
<reference evidence="1 2" key="1">
    <citation type="submission" date="2017-05" db="EMBL/GenBank/DDBJ databases">
        <title>Full genome sequence of Pseudorhodoplanes sinuspersici.</title>
        <authorList>
            <person name="Dastgheib S.M.M."/>
            <person name="Shavandi M."/>
            <person name="Tirandaz H."/>
        </authorList>
    </citation>
    <scope>NUCLEOTIDE SEQUENCE [LARGE SCALE GENOMIC DNA]</scope>
    <source>
        <strain evidence="1 2">RIPI110</strain>
    </source>
</reference>
<evidence type="ECO:0000313" key="2">
    <source>
        <dbReference type="Proteomes" id="UP000194137"/>
    </source>
</evidence>
<dbReference type="EMBL" id="CP021112">
    <property type="protein sequence ID" value="ARP98679.1"/>
    <property type="molecule type" value="Genomic_DNA"/>
</dbReference>
<keyword evidence="2" id="KW-1185">Reference proteome</keyword>
<evidence type="ECO:0000313" key="1">
    <source>
        <dbReference type="EMBL" id="ARP98679.1"/>
    </source>
</evidence>
<dbReference type="RefSeq" id="WP_086087103.1">
    <property type="nucleotide sequence ID" value="NZ_CP021112.1"/>
</dbReference>
<dbReference type="Proteomes" id="UP000194137">
    <property type="component" value="Chromosome"/>
</dbReference>